<protein>
    <submittedName>
        <fullName evidence="4">Cytoskeletal protein RodZ</fullName>
    </submittedName>
</protein>
<dbReference type="Pfam" id="PF13464">
    <property type="entry name" value="RodZ_C"/>
    <property type="match status" value="1"/>
</dbReference>
<dbReference type="GO" id="GO:0003677">
    <property type="term" value="F:DNA binding"/>
    <property type="evidence" value="ECO:0007669"/>
    <property type="project" value="InterPro"/>
</dbReference>
<keyword evidence="2" id="KW-0812">Transmembrane</keyword>
<keyword evidence="2" id="KW-1133">Transmembrane helix</keyword>
<evidence type="ECO:0000313" key="4">
    <source>
        <dbReference type="EMBL" id="MBB6252488.1"/>
    </source>
</evidence>
<reference evidence="4 5" key="1">
    <citation type="submission" date="2020-08" db="EMBL/GenBank/DDBJ databases">
        <title>Genomic Encyclopedia of Type Strains, Phase IV (KMG-IV): sequencing the most valuable type-strain genomes for metagenomic binning, comparative biology and taxonomic classification.</title>
        <authorList>
            <person name="Goeker M."/>
        </authorList>
    </citation>
    <scope>NUCLEOTIDE SEQUENCE [LARGE SCALE GENOMIC DNA]</scope>
    <source>
        <strain evidence="4 5">DSM 22198</strain>
    </source>
</reference>
<keyword evidence="2" id="KW-0472">Membrane</keyword>
<dbReference type="InterPro" id="IPR050400">
    <property type="entry name" value="Bact_Cytoskel_RodZ"/>
</dbReference>
<dbReference type="PANTHER" id="PTHR34475">
    <property type="match status" value="1"/>
</dbReference>
<feature type="region of interest" description="Disordered" evidence="1">
    <location>
        <begin position="209"/>
        <end position="314"/>
    </location>
</feature>
<sequence>MTDRRDRYRDMIDAGRSTEPQAPREAVGDTLRLRREELGYDLVGVANVLRIRRVYLEAIEDGRHADLPGQAYILGFLRSYADLLGLDSGELLNRFKDETAGRVMPAELYLPIPVSENRVPSGVLMVAAVALAAVLYGGWYLYSAADRSALNLVPKLPERLTHLTGGGDASPPPANVLPAPAVQALLNQAQPTAPEVGAAPDAAAPLADAVPGPVPVAPQASATPPAGQTAAPPPAAPGKNAPPSAQTPVAQAPAPAGAAASEAPDDEAPQMPDLGQPKAVAADTDTAGAAAEASMRPDTTAPGAAPAPAKGRVFGQTGPARVVVRATDETWIQVRDAKGTLWASRVLHPGDSFRAPDVPGLSLETGNAGGLVISLDGKDLPTLGAKGQVVRSYPLQPDDIQARVTH</sequence>
<dbReference type="Proteomes" id="UP000539175">
    <property type="component" value="Unassembled WGS sequence"/>
</dbReference>
<keyword evidence="5" id="KW-1185">Reference proteome</keyword>
<dbReference type="Gene3D" id="1.10.260.40">
    <property type="entry name" value="lambda repressor-like DNA-binding domains"/>
    <property type="match status" value="1"/>
</dbReference>
<feature type="region of interest" description="Disordered" evidence="1">
    <location>
        <begin position="1"/>
        <end position="27"/>
    </location>
</feature>
<evidence type="ECO:0000256" key="1">
    <source>
        <dbReference type="SAM" id="MobiDB-lite"/>
    </source>
</evidence>
<proteinExistence type="predicted"/>
<gene>
    <name evidence="4" type="ORF">FHS74_003048</name>
</gene>
<evidence type="ECO:0000313" key="5">
    <source>
        <dbReference type="Proteomes" id="UP000539175"/>
    </source>
</evidence>
<feature type="compositionally biased region" description="Low complexity" evidence="1">
    <location>
        <begin position="279"/>
        <end position="293"/>
    </location>
</feature>
<feature type="compositionally biased region" description="Low complexity" evidence="1">
    <location>
        <begin position="237"/>
        <end position="262"/>
    </location>
</feature>
<comment type="caution">
    <text evidence="4">The sequence shown here is derived from an EMBL/GenBank/DDBJ whole genome shotgun (WGS) entry which is preliminary data.</text>
</comment>
<dbReference type="InterPro" id="IPR025194">
    <property type="entry name" value="RodZ-like_C"/>
</dbReference>
<evidence type="ECO:0000256" key="2">
    <source>
        <dbReference type="SAM" id="Phobius"/>
    </source>
</evidence>
<dbReference type="EMBL" id="JACIIZ010000008">
    <property type="protein sequence ID" value="MBB6252488.1"/>
    <property type="molecule type" value="Genomic_DNA"/>
</dbReference>
<feature type="compositionally biased region" description="Basic and acidic residues" evidence="1">
    <location>
        <begin position="1"/>
        <end position="13"/>
    </location>
</feature>
<organism evidence="4 5">
    <name type="scientific">Nitrospirillum iridis</name>
    <dbReference type="NCBI Taxonomy" id="765888"/>
    <lineage>
        <taxon>Bacteria</taxon>
        <taxon>Pseudomonadati</taxon>
        <taxon>Pseudomonadota</taxon>
        <taxon>Alphaproteobacteria</taxon>
        <taxon>Rhodospirillales</taxon>
        <taxon>Azospirillaceae</taxon>
        <taxon>Nitrospirillum</taxon>
    </lineage>
</organism>
<accession>A0A7X0AYN0</accession>
<dbReference type="RefSeq" id="WP_184801966.1">
    <property type="nucleotide sequence ID" value="NZ_JACIIZ010000008.1"/>
</dbReference>
<feature type="domain" description="Cytoskeleton protein RodZ-like C-terminal" evidence="3">
    <location>
        <begin position="323"/>
        <end position="391"/>
    </location>
</feature>
<evidence type="ECO:0000259" key="3">
    <source>
        <dbReference type="Pfam" id="PF13464"/>
    </source>
</evidence>
<dbReference type="InterPro" id="IPR010982">
    <property type="entry name" value="Lambda_DNA-bd_dom_sf"/>
</dbReference>
<name>A0A7X0AYN0_9PROT</name>
<dbReference type="Pfam" id="PF13413">
    <property type="entry name" value="HTH_25"/>
    <property type="match status" value="1"/>
</dbReference>
<feature type="compositionally biased region" description="Low complexity" evidence="1">
    <location>
        <begin position="209"/>
        <end position="230"/>
    </location>
</feature>
<dbReference type="PANTHER" id="PTHR34475:SF1">
    <property type="entry name" value="CYTOSKELETON PROTEIN RODZ"/>
    <property type="match status" value="1"/>
</dbReference>
<feature type="transmembrane region" description="Helical" evidence="2">
    <location>
        <begin position="122"/>
        <end position="142"/>
    </location>
</feature>
<dbReference type="AlphaFoldDB" id="A0A7X0AYN0"/>